<dbReference type="NCBIfam" id="TIGR04183">
    <property type="entry name" value="Por_Secre_tail"/>
    <property type="match status" value="1"/>
</dbReference>
<name>A0A2W2A809_9BACT</name>
<evidence type="ECO:0000313" key="4">
    <source>
        <dbReference type="Proteomes" id="UP000248745"/>
    </source>
</evidence>
<proteinExistence type="predicted"/>
<evidence type="ECO:0000256" key="1">
    <source>
        <dbReference type="SAM" id="MobiDB-lite"/>
    </source>
</evidence>
<dbReference type="EMBL" id="QKTW01000024">
    <property type="protein sequence ID" value="PZF71495.1"/>
    <property type="molecule type" value="Genomic_DNA"/>
</dbReference>
<evidence type="ECO:0008006" key="5">
    <source>
        <dbReference type="Google" id="ProtNLM"/>
    </source>
</evidence>
<feature type="chain" id="PRO_5015919409" description="Secretion system C-terminal sorting domain-containing protein" evidence="2">
    <location>
        <begin position="28"/>
        <end position="532"/>
    </location>
</feature>
<dbReference type="InterPro" id="IPR026444">
    <property type="entry name" value="Secre_tail"/>
</dbReference>
<dbReference type="OrthoDB" id="669457at2"/>
<dbReference type="AlphaFoldDB" id="A0A2W2A809"/>
<dbReference type="Proteomes" id="UP000248745">
    <property type="component" value="Unassembled WGS sequence"/>
</dbReference>
<feature type="region of interest" description="Disordered" evidence="1">
    <location>
        <begin position="289"/>
        <end position="323"/>
    </location>
</feature>
<evidence type="ECO:0000313" key="3">
    <source>
        <dbReference type="EMBL" id="PZF71495.1"/>
    </source>
</evidence>
<accession>A0A2W2A809</accession>
<evidence type="ECO:0000256" key="2">
    <source>
        <dbReference type="SAM" id="SignalP"/>
    </source>
</evidence>
<sequence>MKGNKHSLLFFVGLSTAFFSSSFSARAQTDAIYINGPYYTASGSNEQWYGDASLGANAQLYIQDTGKINFYGTNFQATNGARIYGADNIWTTLVQGAGNGSIVFVQPNPNDNSTVQQTLDGGNGGNPANNTQNTFTAIEINNASGVKLMNTDTRIGSNMTFTNGHVYTDIQNTVLSDNAAVTGYNETKYVVTASDGHLVKENYSGAFTFPVGQGDNDYTPAIVTPATANTIHVNVATYANSAPLESNPDGVQRTWNIYGNTTDGALISLQHNSITNEVQFLTNANFVTQYGNPPNHTGDQNSAGPWQSNTPSASTPGTVAGSEVNSRNYPALATTSAANEAYYSKASNTTDPLPVVLLFFEAKAEGCNASLSWRAGDESDVVMYQVRSSVDGKVFSPVASIPAKNIDGSDYNVKIPQYSPVALYNLSIVQHNGKALYSTTQTVRTNCDANSKQQIVLVPNPAYYTTSVTGLIVGQKIALYDITGRLLKDYKAETTWLILDISNYASGMYSVVVTDNDGTFVQALKLLVKNAY</sequence>
<reference evidence="3 4" key="1">
    <citation type="submission" date="2018-06" db="EMBL/GenBank/DDBJ databases">
        <title>Mucibacter soli gen. nov., sp. nov., a new member of the family Chitinophagaceae producing mucin.</title>
        <authorList>
            <person name="Kim M.-K."/>
            <person name="Park S."/>
            <person name="Kim T.-S."/>
            <person name="Joung Y."/>
            <person name="Han J.-H."/>
            <person name="Kim S.B."/>
        </authorList>
    </citation>
    <scope>NUCLEOTIDE SEQUENCE [LARGE SCALE GENOMIC DNA]</scope>
    <source>
        <strain evidence="3 4">R1-15</strain>
    </source>
</reference>
<dbReference type="RefSeq" id="WP_111000373.1">
    <property type="nucleotide sequence ID" value="NZ_QKTW01000024.1"/>
</dbReference>
<feature type="signal peptide" evidence="2">
    <location>
        <begin position="1"/>
        <end position="27"/>
    </location>
</feature>
<gene>
    <name evidence="3" type="ORF">DN068_18180</name>
</gene>
<keyword evidence="4" id="KW-1185">Reference proteome</keyword>
<keyword evidence="2" id="KW-0732">Signal</keyword>
<organism evidence="3 4">
    <name type="scientific">Taibaiella soli</name>
    <dbReference type="NCBI Taxonomy" id="1649169"/>
    <lineage>
        <taxon>Bacteria</taxon>
        <taxon>Pseudomonadati</taxon>
        <taxon>Bacteroidota</taxon>
        <taxon>Chitinophagia</taxon>
        <taxon>Chitinophagales</taxon>
        <taxon>Chitinophagaceae</taxon>
        <taxon>Taibaiella</taxon>
    </lineage>
</organism>
<protein>
    <recommendedName>
        <fullName evidence="5">Secretion system C-terminal sorting domain-containing protein</fullName>
    </recommendedName>
</protein>
<comment type="caution">
    <text evidence="3">The sequence shown here is derived from an EMBL/GenBank/DDBJ whole genome shotgun (WGS) entry which is preliminary data.</text>
</comment>